<keyword evidence="7 9" id="KW-0472">Membrane</keyword>
<evidence type="ECO:0000313" key="10">
    <source>
        <dbReference type="Proteomes" id="UP000694865"/>
    </source>
</evidence>
<feature type="transmembrane region" description="Helical" evidence="9">
    <location>
        <begin position="6"/>
        <end position="24"/>
    </location>
</feature>
<dbReference type="GeneID" id="102806142"/>
<keyword evidence="6 9" id="KW-0333">Golgi apparatus</keyword>
<dbReference type="PANTHER" id="PTHR12137">
    <property type="entry name" value="CARBOHYDRATE SULFOTRANSFERASE"/>
    <property type="match status" value="1"/>
</dbReference>
<dbReference type="Pfam" id="PF03567">
    <property type="entry name" value="Sulfotransfer_2"/>
    <property type="match status" value="1"/>
</dbReference>
<dbReference type="RefSeq" id="XP_006822396.1">
    <property type="nucleotide sequence ID" value="XM_006822333.1"/>
</dbReference>
<evidence type="ECO:0000256" key="1">
    <source>
        <dbReference type="ARBA" id="ARBA00004323"/>
    </source>
</evidence>
<evidence type="ECO:0000256" key="8">
    <source>
        <dbReference type="ARBA" id="ARBA00023180"/>
    </source>
</evidence>
<proteinExistence type="inferred from homology"/>
<dbReference type="InterPro" id="IPR005331">
    <property type="entry name" value="Sulfotransferase"/>
</dbReference>
<evidence type="ECO:0000256" key="9">
    <source>
        <dbReference type="RuleBase" id="RU364020"/>
    </source>
</evidence>
<keyword evidence="10" id="KW-1185">Reference proteome</keyword>
<evidence type="ECO:0000256" key="2">
    <source>
        <dbReference type="ARBA" id="ARBA00006339"/>
    </source>
</evidence>
<sequence>MAIPTWSKKIISIVLITMSILLVVEYNKSMTRKLNIESLDKEYRHVSVVHHEKHIEPHKQPLNSSDTEKKDAYNCWKASAKRVKLAENACRDNNVTYVEPRMIYFVVSEKYKFMFKLMPKVSSTTWKNFLPTIDSECLNSANMMELLNLTKTDYDFIGHFEHLGEDAACVLEMIGLDSIYRFPDIHAQKGNLRYTEALGSLPKDVLESLIEVYRLDYEIFGYRIPTFEEFKVKHGL</sequence>
<dbReference type="EC" id="2.8.2.-" evidence="9"/>
<evidence type="ECO:0000256" key="7">
    <source>
        <dbReference type="ARBA" id="ARBA00023136"/>
    </source>
</evidence>
<comment type="similarity">
    <text evidence="2 9">Belongs to the sulfotransferase 2 family.</text>
</comment>
<protein>
    <recommendedName>
        <fullName evidence="9">Carbohydrate sulfotransferase</fullName>
        <ecNumber evidence="9">2.8.2.-</ecNumber>
    </recommendedName>
</protein>
<reference evidence="11" key="1">
    <citation type="submission" date="2025-08" db="UniProtKB">
        <authorList>
            <consortium name="RefSeq"/>
        </authorList>
    </citation>
    <scope>IDENTIFICATION</scope>
    <source>
        <tissue evidence="11">Testes</tissue>
    </source>
</reference>
<evidence type="ECO:0000256" key="5">
    <source>
        <dbReference type="ARBA" id="ARBA00022989"/>
    </source>
</evidence>
<keyword evidence="4 9" id="KW-0812">Transmembrane</keyword>
<evidence type="ECO:0000313" key="11">
    <source>
        <dbReference type="RefSeq" id="XP_006822396.1"/>
    </source>
</evidence>
<accession>A0ABM0MQV5</accession>
<evidence type="ECO:0000256" key="4">
    <source>
        <dbReference type="ARBA" id="ARBA00022692"/>
    </source>
</evidence>
<keyword evidence="5 9" id="KW-1133">Transmembrane helix</keyword>
<name>A0ABM0MQV5_SACKO</name>
<evidence type="ECO:0000256" key="3">
    <source>
        <dbReference type="ARBA" id="ARBA00022679"/>
    </source>
</evidence>
<comment type="subcellular location">
    <subcellularLocation>
        <location evidence="1 9">Golgi apparatus membrane</location>
        <topology evidence="1 9">Single-pass type II membrane protein</topology>
    </subcellularLocation>
</comment>
<dbReference type="Proteomes" id="UP000694865">
    <property type="component" value="Unplaced"/>
</dbReference>
<evidence type="ECO:0000256" key="6">
    <source>
        <dbReference type="ARBA" id="ARBA00023034"/>
    </source>
</evidence>
<keyword evidence="8 9" id="KW-0325">Glycoprotein</keyword>
<keyword evidence="9" id="KW-0735">Signal-anchor</keyword>
<keyword evidence="9" id="KW-0119">Carbohydrate metabolism</keyword>
<dbReference type="PANTHER" id="PTHR12137:SF54">
    <property type="entry name" value="CARBOHYDRATE SULFOTRANSFERASE"/>
    <property type="match status" value="1"/>
</dbReference>
<dbReference type="InterPro" id="IPR018011">
    <property type="entry name" value="Carb_sulfotrans_8-10"/>
</dbReference>
<gene>
    <name evidence="11" type="primary">LOC102806142</name>
</gene>
<organism evidence="10 11">
    <name type="scientific">Saccoglossus kowalevskii</name>
    <name type="common">Acorn worm</name>
    <dbReference type="NCBI Taxonomy" id="10224"/>
    <lineage>
        <taxon>Eukaryota</taxon>
        <taxon>Metazoa</taxon>
        <taxon>Hemichordata</taxon>
        <taxon>Enteropneusta</taxon>
        <taxon>Harrimaniidae</taxon>
        <taxon>Saccoglossus</taxon>
    </lineage>
</organism>
<keyword evidence="3 9" id="KW-0808">Transferase</keyword>